<protein>
    <recommendedName>
        <fullName evidence="4">Lipoprotein</fullName>
    </recommendedName>
</protein>
<comment type="caution">
    <text evidence="2">The sequence shown here is derived from an EMBL/GenBank/DDBJ whole genome shotgun (WGS) entry which is preliminary data.</text>
</comment>
<dbReference type="Proteomes" id="UP000467305">
    <property type="component" value="Unassembled WGS sequence"/>
</dbReference>
<keyword evidence="1" id="KW-0732">Signal</keyword>
<dbReference type="RefSeq" id="WP_150899450.1">
    <property type="nucleotide sequence ID" value="NZ_WAAU01000011.1"/>
</dbReference>
<evidence type="ECO:0008006" key="4">
    <source>
        <dbReference type="Google" id="ProtNLM"/>
    </source>
</evidence>
<organism evidence="2 3">
    <name type="scientific">Tenacibaculum aiptasiae</name>
    <dbReference type="NCBI Taxonomy" id="426481"/>
    <lineage>
        <taxon>Bacteria</taxon>
        <taxon>Pseudomonadati</taxon>
        <taxon>Bacteroidota</taxon>
        <taxon>Flavobacteriia</taxon>
        <taxon>Flavobacteriales</taxon>
        <taxon>Flavobacteriaceae</taxon>
        <taxon>Tenacibaculum</taxon>
    </lineage>
</organism>
<evidence type="ECO:0000313" key="3">
    <source>
        <dbReference type="Proteomes" id="UP000467305"/>
    </source>
</evidence>
<feature type="signal peptide" evidence="1">
    <location>
        <begin position="1"/>
        <end position="22"/>
    </location>
</feature>
<dbReference type="OrthoDB" id="1191091at2"/>
<dbReference type="PROSITE" id="PS51257">
    <property type="entry name" value="PROKAR_LIPOPROTEIN"/>
    <property type="match status" value="1"/>
</dbReference>
<evidence type="ECO:0000256" key="1">
    <source>
        <dbReference type="SAM" id="SignalP"/>
    </source>
</evidence>
<dbReference type="EMBL" id="WAAU01000011">
    <property type="protein sequence ID" value="KAB1158969.1"/>
    <property type="molecule type" value="Genomic_DNA"/>
</dbReference>
<proteinExistence type="predicted"/>
<sequence length="168" mass="17929">MKKLVLKMLVLFSIAIMSSCSSNNSDNIAPEASKSEIKMTIDGNELIFNSIVVNSSAQNAFGEPAIELTGTINKSADKVITLTINKSQIGGKTLSDFTYVENGTTYYFGAVMSVSTCGTTIPDSKMAFITTINDEKAISGNFAGNIDICSNNFIKSLKISNGSFSVIH</sequence>
<reference evidence="2 3" key="1">
    <citation type="submission" date="2019-09" db="EMBL/GenBank/DDBJ databases">
        <authorList>
            <person name="Cao W.R."/>
        </authorList>
    </citation>
    <scope>NUCLEOTIDE SEQUENCE [LARGE SCALE GENOMIC DNA]</scope>
    <source>
        <strain evidence="3">a4</strain>
    </source>
</reference>
<evidence type="ECO:0000313" key="2">
    <source>
        <dbReference type="EMBL" id="KAB1158969.1"/>
    </source>
</evidence>
<accession>A0A7J5AMY4</accession>
<name>A0A7J5AMY4_9FLAO</name>
<keyword evidence="3" id="KW-1185">Reference proteome</keyword>
<gene>
    <name evidence="2" type="ORF">F7018_07640</name>
</gene>
<feature type="chain" id="PRO_5029881039" description="Lipoprotein" evidence="1">
    <location>
        <begin position="23"/>
        <end position="168"/>
    </location>
</feature>
<dbReference type="AlphaFoldDB" id="A0A7J5AMY4"/>